<accession>A0ACC3MPU9</accession>
<comment type="caution">
    <text evidence="1">The sequence shown here is derived from an EMBL/GenBank/DDBJ whole genome shotgun (WGS) entry which is preliminary data.</text>
</comment>
<organism evidence="1 2">
    <name type="scientific">Vermiconidia calcicola</name>
    <dbReference type="NCBI Taxonomy" id="1690605"/>
    <lineage>
        <taxon>Eukaryota</taxon>
        <taxon>Fungi</taxon>
        <taxon>Dikarya</taxon>
        <taxon>Ascomycota</taxon>
        <taxon>Pezizomycotina</taxon>
        <taxon>Dothideomycetes</taxon>
        <taxon>Dothideomycetidae</taxon>
        <taxon>Mycosphaerellales</taxon>
        <taxon>Extremaceae</taxon>
        <taxon>Vermiconidia</taxon>
    </lineage>
</organism>
<evidence type="ECO:0000313" key="1">
    <source>
        <dbReference type="EMBL" id="KAK3700035.1"/>
    </source>
</evidence>
<sequence>MSTATLKRKRVDVSTKPTQPKKTVKTGRVNFDNSLSPAAGPEPQTETAAQRYAPPKSLITTSHPEAIAVQIVTGSYDRVLHGVCAEIPLEALVQPTTPENTTNGTDKTASTSKALTFSDTFLFAAHTASIRCLALSPPTDADKRILATGSSDERINLYNLSTAPPSSSKPRTLTPRPSLLSSTSSTAENPRNRSLGNLIHHDRPVTRLSFPSKSKLFSAAEDNAIAISRTRDWTVLSSIKAPIPKPQGRPSGDTAGPGEVPAGVNDFAIHPSQKLMLSVGRGERCMRLWNLMTGKKAGVLNFDRDLLMQVGEGRYSSGEGRRVLWNDGGEMYVVGFERGAVVFGIDSKPKAIIRPPPSTKLHQMRFLLPASASATDESVLRKDILAMSTEDGRILLYNLAEFLSETGEPDGPQQQNKLPNLPCLAQLGGQAAGITSRIKDFDVVQLRSKASDTETSVLIVAGSSDGAIRLFTVSKSDLAAAPQLEGNDEVVANREEVADNSKQQTAKQVGNLIGTLETGNRITCIGAFLMDGKVTGENAAAGEINAEEDMLSDEVESEDDVVGAQI</sequence>
<dbReference type="Proteomes" id="UP001281147">
    <property type="component" value="Unassembled WGS sequence"/>
</dbReference>
<reference evidence="1" key="1">
    <citation type="submission" date="2023-07" db="EMBL/GenBank/DDBJ databases">
        <title>Black Yeasts Isolated from many extreme environments.</title>
        <authorList>
            <person name="Coleine C."/>
            <person name="Stajich J.E."/>
            <person name="Selbmann L."/>
        </authorList>
    </citation>
    <scope>NUCLEOTIDE SEQUENCE</scope>
    <source>
        <strain evidence="1">CCFEE 5714</strain>
    </source>
</reference>
<gene>
    <name evidence="1" type="primary">MAK11_2</name>
    <name evidence="1" type="ORF">LTR37_016195</name>
</gene>
<protein>
    <submittedName>
        <fullName evidence="1">Protein mak11</fullName>
    </submittedName>
</protein>
<name>A0ACC3MPU9_9PEZI</name>
<proteinExistence type="predicted"/>
<evidence type="ECO:0000313" key="2">
    <source>
        <dbReference type="Proteomes" id="UP001281147"/>
    </source>
</evidence>
<keyword evidence="2" id="KW-1185">Reference proteome</keyword>
<dbReference type="EMBL" id="JAUTXU010000190">
    <property type="protein sequence ID" value="KAK3700035.1"/>
    <property type="molecule type" value="Genomic_DNA"/>
</dbReference>